<accession>A0A0D7WCM4</accession>
<dbReference type="STRING" id="1435349.PW52_04055"/>
<feature type="domain" description="Beta-lactamase-related" evidence="2">
    <location>
        <begin position="39"/>
        <end position="363"/>
    </location>
</feature>
<dbReference type="Gene3D" id="3.40.710.10">
    <property type="entry name" value="DD-peptidase/beta-lactamase superfamily"/>
    <property type="match status" value="1"/>
</dbReference>
<feature type="chain" id="PRO_5002325585" description="Beta-lactamase-related domain-containing protein" evidence="1">
    <location>
        <begin position="20"/>
        <end position="383"/>
    </location>
</feature>
<organism evidence="3 4">
    <name type="scientific">Neotamlana sedimentorum</name>
    <dbReference type="NCBI Taxonomy" id="1435349"/>
    <lineage>
        <taxon>Bacteria</taxon>
        <taxon>Pseudomonadati</taxon>
        <taxon>Bacteroidota</taxon>
        <taxon>Flavobacteriia</taxon>
        <taxon>Flavobacteriales</taxon>
        <taxon>Flavobacteriaceae</taxon>
        <taxon>Neotamlana</taxon>
    </lineage>
</organism>
<keyword evidence="4" id="KW-1185">Reference proteome</keyword>
<dbReference type="PANTHER" id="PTHR46825">
    <property type="entry name" value="D-ALANYL-D-ALANINE-CARBOXYPEPTIDASE/ENDOPEPTIDASE AMPH"/>
    <property type="match status" value="1"/>
</dbReference>
<dbReference type="Pfam" id="PF00144">
    <property type="entry name" value="Beta-lactamase"/>
    <property type="match status" value="1"/>
</dbReference>
<dbReference type="PROSITE" id="PS51257">
    <property type="entry name" value="PROKAR_LIPOPROTEIN"/>
    <property type="match status" value="1"/>
</dbReference>
<dbReference type="PANTHER" id="PTHR46825:SF9">
    <property type="entry name" value="BETA-LACTAMASE-RELATED DOMAIN-CONTAINING PROTEIN"/>
    <property type="match status" value="1"/>
</dbReference>
<comment type="caution">
    <text evidence="3">The sequence shown here is derived from an EMBL/GenBank/DDBJ whole genome shotgun (WGS) entry which is preliminary data.</text>
</comment>
<evidence type="ECO:0000313" key="4">
    <source>
        <dbReference type="Proteomes" id="UP000032578"/>
    </source>
</evidence>
<reference evidence="3 4" key="1">
    <citation type="submission" date="2014-11" db="EMBL/GenBank/DDBJ databases">
        <title>Tamlana sedimentorum sp. nov., isolated from shallow sand sediments of the Sea of Japan.</title>
        <authorList>
            <person name="Romanenko L.A."/>
        </authorList>
    </citation>
    <scope>NUCLEOTIDE SEQUENCE [LARGE SCALE GENOMIC DNA]</scope>
    <source>
        <strain evidence="3 4">JCM 19808</strain>
    </source>
</reference>
<dbReference type="InterPro" id="IPR001466">
    <property type="entry name" value="Beta-lactam-related"/>
</dbReference>
<sequence>MKQTNFLFFLILITVTVLGCSSENDTSNNILQEDIINVNEAVENFMQTYDVPGASLAVSINEKMVYSKGFGFSNVEMDIPTNKDDVFRIASVTKVFTSTAIMKLIDDGLLSLTDKVFGDDSVLGNDFGTSTFTEDHLNITVDHLLMHEHGGWGVSSGGDPIDYQPQLDTNDFIEYFINNWPLQNVPGQSFSYSNTGYWLLARVIERVSGESFESYIQSMLADSEITSFKITTFREEDREENEVYYYANEAETPYIYNIASRRDGDGGGVISAPDLLRFLCAIDGFYNRDEILSNLSNSIMRQTSSHSSLGRGLGVWESQGLYYFTGSFPGTRTWFIIHNNGKTVVLLLNYRSSLKNFDQDFQNLLLNIVTNDSIPWQTELDQF</sequence>
<dbReference type="EMBL" id="JTDW01000002">
    <property type="protein sequence ID" value="KJD36814.1"/>
    <property type="molecule type" value="Genomic_DNA"/>
</dbReference>
<dbReference type="Proteomes" id="UP000032578">
    <property type="component" value="Unassembled WGS sequence"/>
</dbReference>
<evidence type="ECO:0000313" key="3">
    <source>
        <dbReference type="EMBL" id="KJD36814.1"/>
    </source>
</evidence>
<gene>
    <name evidence="3" type="ORF">PW52_04055</name>
</gene>
<dbReference type="InterPro" id="IPR050491">
    <property type="entry name" value="AmpC-like"/>
</dbReference>
<evidence type="ECO:0000256" key="1">
    <source>
        <dbReference type="SAM" id="SignalP"/>
    </source>
</evidence>
<dbReference type="AlphaFoldDB" id="A0A0D7WCM4"/>
<evidence type="ECO:0000259" key="2">
    <source>
        <dbReference type="Pfam" id="PF00144"/>
    </source>
</evidence>
<dbReference type="OrthoDB" id="9793489at2"/>
<dbReference type="PROSITE" id="PS00018">
    <property type="entry name" value="EF_HAND_1"/>
    <property type="match status" value="1"/>
</dbReference>
<dbReference type="PATRIC" id="fig|1435349.4.peg.1516"/>
<dbReference type="InterPro" id="IPR012338">
    <property type="entry name" value="Beta-lactam/transpept-like"/>
</dbReference>
<proteinExistence type="predicted"/>
<dbReference type="InterPro" id="IPR018247">
    <property type="entry name" value="EF_Hand_1_Ca_BS"/>
</dbReference>
<protein>
    <recommendedName>
        <fullName evidence="2">Beta-lactamase-related domain-containing protein</fullName>
    </recommendedName>
</protein>
<dbReference type="SUPFAM" id="SSF56601">
    <property type="entry name" value="beta-lactamase/transpeptidase-like"/>
    <property type="match status" value="1"/>
</dbReference>
<feature type="signal peptide" evidence="1">
    <location>
        <begin position="1"/>
        <end position="19"/>
    </location>
</feature>
<keyword evidence="1" id="KW-0732">Signal</keyword>
<name>A0A0D7WCM4_9FLAO</name>